<dbReference type="Proteomes" id="UP000829720">
    <property type="component" value="Unassembled WGS sequence"/>
</dbReference>
<dbReference type="GO" id="GO:0071011">
    <property type="term" value="C:precatalytic spliceosome"/>
    <property type="evidence" value="ECO:0007669"/>
    <property type="project" value="TreeGrafter"/>
</dbReference>
<dbReference type="PANTHER" id="PTHR46589">
    <property type="entry name" value="APOPTOTIC CHROMATIN CONDENSATION INDUCER IN THE NUCLEUS"/>
    <property type="match status" value="1"/>
</dbReference>
<accession>A0A8T3CTT5</accession>
<evidence type="ECO:0000313" key="3">
    <source>
        <dbReference type="Proteomes" id="UP000829720"/>
    </source>
</evidence>
<dbReference type="EMBL" id="JAERUA010000017">
    <property type="protein sequence ID" value="KAI1888633.1"/>
    <property type="molecule type" value="Genomic_DNA"/>
</dbReference>
<comment type="caution">
    <text evidence="2">The sequence shown here is derived from an EMBL/GenBank/DDBJ whole genome shotgun (WGS) entry which is preliminary data.</text>
</comment>
<proteinExistence type="predicted"/>
<feature type="compositionally biased region" description="Basic and acidic residues" evidence="1">
    <location>
        <begin position="129"/>
        <end position="138"/>
    </location>
</feature>
<gene>
    <name evidence="2" type="ORF">AGOR_G00187160</name>
</gene>
<dbReference type="GO" id="GO:0061574">
    <property type="term" value="C:ASAP complex"/>
    <property type="evidence" value="ECO:0007669"/>
    <property type="project" value="TreeGrafter"/>
</dbReference>
<protein>
    <submittedName>
        <fullName evidence="2">Uncharacterized protein</fullName>
    </submittedName>
</protein>
<dbReference type="PANTHER" id="PTHR46589:SF1">
    <property type="entry name" value="APOPTOTIC CHROMATIN CONDENSATION INDUCER IN THE NUCLEUS"/>
    <property type="match status" value="1"/>
</dbReference>
<feature type="region of interest" description="Disordered" evidence="1">
    <location>
        <begin position="1"/>
        <end position="49"/>
    </location>
</feature>
<organism evidence="2 3">
    <name type="scientific">Albula goreensis</name>
    <dbReference type="NCBI Taxonomy" id="1534307"/>
    <lineage>
        <taxon>Eukaryota</taxon>
        <taxon>Metazoa</taxon>
        <taxon>Chordata</taxon>
        <taxon>Craniata</taxon>
        <taxon>Vertebrata</taxon>
        <taxon>Euteleostomi</taxon>
        <taxon>Actinopterygii</taxon>
        <taxon>Neopterygii</taxon>
        <taxon>Teleostei</taxon>
        <taxon>Albuliformes</taxon>
        <taxon>Albulidae</taxon>
        <taxon>Albula</taxon>
    </lineage>
</organism>
<dbReference type="GO" id="GO:0008380">
    <property type="term" value="P:RNA splicing"/>
    <property type="evidence" value="ECO:0007669"/>
    <property type="project" value="TreeGrafter"/>
</dbReference>
<feature type="compositionally biased region" description="Basic and acidic residues" evidence="1">
    <location>
        <begin position="172"/>
        <end position="182"/>
    </location>
</feature>
<dbReference type="GO" id="GO:0003723">
    <property type="term" value="F:RNA binding"/>
    <property type="evidence" value="ECO:0007669"/>
    <property type="project" value="TreeGrafter"/>
</dbReference>
<dbReference type="OrthoDB" id="5348404at2759"/>
<keyword evidence="3" id="KW-1185">Reference proteome</keyword>
<feature type="compositionally biased region" description="Polar residues" evidence="1">
    <location>
        <begin position="1"/>
        <end position="32"/>
    </location>
</feature>
<dbReference type="AlphaFoldDB" id="A0A8T3CTT5"/>
<dbReference type="InterPro" id="IPR052793">
    <property type="entry name" value="EJC-associated_protein"/>
</dbReference>
<name>A0A8T3CTT5_9TELE</name>
<feature type="region of interest" description="Disordered" evidence="1">
    <location>
        <begin position="76"/>
        <end position="201"/>
    </location>
</feature>
<evidence type="ECO:0000313" key="2">
    <source>
        <dbReference type="EMBL" id="KAI1888633.1"/>
    </source>
</evidence>
<reference evidence="2" key="1">
    <citation type="submission" date="2021-01" db="EMBL/GenBank/DDBJ databases">
        <authorList>
            <person name="Zahm M."/>
            <person name="Roques C."/>
            <person name="Cabau C."/>
            <person name="Klopp C."/>
            <person name="Donnadieu C."/>
            <person name="Jouanno E."/>
            <person name="Lampietro C."/>
            <person name="Louis A."/>
            <person name="Herpin A."/>
            <person name="Echchiki A."/>
            <person name="Berthelot C."/>
            <person name="Parey E."/>
            <person name="Roest-Crollius H."/>
            <person name="Braasch I."/>
            <person name="Postlethwait J."/>
            <person name="Bobe J."/>
            <person name="Montfort J."/>
            <person name="Bouchez O."/>
            <person name="Begum T."/>
            <person name="Mejri S."/>
            <person name="Adams A."/>
            <person name="Chen W.-J."/>
            <person name="Guiguen Y."/>
        </authorList>
    </citation>
    <scope>NUCLEOTIDE SEQUENCE</scope>
    <source>
        <tissue evidence="2">Blood</tissue>
    </source>
</reference>
<evidence type="ECO:0000256" key="1">
    <source>
        <dbReference type="SAM" id="MobiDB-lite"/>
    </source>
</evidence>
<sequence length="201" mass="21311">MRLGHSQASEDQVSMNTSTSVCAPKISLNTPPSGGLGEVESGAAAGRKRRWGFSTATTAKKKLSISITTDSLKSLMPGMKPTAGPGSQDAVVELHPEESCLSGEEDGPEPGQAGDPPIRRTVTQVVPAEKQENGQKEREEEEEERGGLLMEEQHDGSPEVAMETDAPPTPEVDSKKRAHPDPEPPTSERTLTQSPPPQSAP</sequence>